<gene>
    <name evidence="2" type="ORF">FF011L_25310</name>
</gene>
<proteinExistence type="predicted"/>
<protein>
    <submittedName>
        <fullName evidence="2">Uncharacterized protein</fullName>
    </submittedName>
</protein>
<evidence type="ECO:0000313" key="3">
    <source>
        <dbReference type="Proteomes" id="UP000320672"/>
    </source>
</evidence>
<dbReference type="Proteomes" id="UP000320672">
    <property type="component" value="Chromosome"/>
</dbReference>
<evidence type="ECO:0000256" key="1">
    <source>
        <dbReference type="SAM" id="MobiDB-lite"/>
    </source>
</evidence>
<evidence type="ECO:0000313" key="2">
    <source>
        <dbReference type="EMBL" id="QDS93758.1"/>
    </source>
</evidence>
<organism evidence="2 3">
    <name type="scientific">Roseimaritima multifibrata</name>
    <dbReference type="NCBI Taxonomy" id="1930274"/>
    <lineage>
        <taxon>Bacteria</taxon>
        <taxon>Pseudomonadati</taxon>
        <taxon>Planctomycetota</taxon>
        <taxon>Planctomycetia</taxon>
        <taxon>Pirellulales</taxon>
        <taxon>Pirellulaceae</taxon>
        <taxon>Roseimaritima</taxon>
    </lineage>
</organism>
<dbReference type="KEGG" id="rml:FF011L_25310"/>
<feature type="region of interest" description="Disordered" evidence="1">
    <location>
        <begin position="67"/>
        <end position="87"/>
    </location>
</feature>
<reference evidence="2 3" key="1">
    <citation type="submission" date="2019-02" db="EMBL/GenBank/DDBJ databases">
        <title>Deep-cultivation of Planctomycetes and their phenomic and genomic characterization uncovers novel biology.</title>
        <authorList>
            <person name="Wiegand S."/>
            <person name="Jogler M."/>
            <person name="Boedeker C."/>
            <person name="Pinto D."/>
            <person name="Vollmers J."/>
            <person name="Rivas-Marin E."/>
            <person name="Kohn T."/>
            <person name="Peeters S.H."/>
            <person name="Heuer A."/>
            <person name="Rast P."/>
            <person name="Oberbeckmann S."/>
            <person name="Bunk B."/>
            <person name="Jeske O."/>
            <person name="Meyerdierks A."/>
            <person name="Storesund J.E."/>
            <person name="Kallscheuer N."/>
            <person name="Luecker S."/>
            <person name="Lage O.M."/>
            <person name="Pohl T."/>
            <person name="Merkel B.J."/>
            <person name="Hornburger P."/>
            <person name="Mueller R.-W."/>
            <person name="Bruemmer F."/>
            <person name="Labrenz M."/>
            <person name="Spormann A.M."/>
            <person name="Op den Camp H."/>
            <person name="Overmann J."/>
            <person name="Amann R."/>
            <person name="Jetten M.S.M."/>
            <person name="Mascher T."/>
            <person name="Medema M.H."/>
            <person name="Devos D.P."/>
            <person name="Kaster A.-K."/>
            <person name="Ovreas L."/>
            <person name="Rohde M."/>
            <person name="Galperin M.Y."/>
            <person name="Jogler C."/>
        </authorList>
    </citation>
    <scope>NUCLEOTIDE SEQUENCE [LARGE SCALE GENOMIC DNA]</scope>
    <source>
        <strain evidence="2 3">FF011L</strain>
    </source>
</reference>
<keyword evidence="3" id="KW-1185">Reference proteome</keyword>
<sequence length="99" mass="10489">MVADLHKHLPPSGLKACFGIEPVVRTTGKYLSPSGLIGRTEFQPAVYIGARPALSCHRAVSIGGDQTDLHKPIPWPEQNLASPEGDRYLPAASAAGYPA</sequence>
<dbReference type="EMBL" id="CP036262">
    <property type="protein sequence ID" value="QDS93758.1"/>
    <property type="molecule type" value="Genomic_DNA"/>
</dbReference>
<name>A0A517MFU9_9BACT</name>
<dbReference type="AlphaFoldDB" id="A0A517MFU9"/>
<accession>A0A517MFU9</accession>